<protein>
    <submittedName>
        <fullName evidence="1">Uncharacterized protein</fullName>
    </submittedName>
</protein>
<gene>
    <name evidence="1" type="ORF">H8K32_02440</name>
</gene>
<sequence>MNFNIYKLNHFARIIEFLLYQKNEKLTNPQLVSLLNSNGISSLSGNTWTEDALKQLKKRLMNPFENAKTSVVQMALYLISTGKLSFENYLLLQSKRYEDKIAFQQRQLKKGNI</sequence>
<proteinExistence type="predicted"/>
<dbReference type="AlphaFoldDB" id="A0A923HF80"/>
<dbReference type="RefSeq" id="WP_186910855.1">
    <property type="nucleotide sequence ID" value="NZ_JACOFV010000001.1"/>
</dbReference>
<evidence type="ECO:0000313" key="1">
    <source>
        <dbReference type="EMBL" id="MBC3860945.1"/>
    </source>
</evidence>
<organism evidence="1 2">
    <name type="scientific">Undibacterium jejuense</name>
    <dbReference type="NCBI Taxonomy" id="1344949"/>
    <lineage>
        <taxon>Bacteria</taxon>
        <taxon>Pseudomonadati</taxon>
        <taxon>Pseudomonadota</taxon>
        <taxon>Betaproteobacteria</taxon>
        <taxon>Burkholderiales</taxon>
        <taxon>Oxalobacteraceae</taxon>
        <taxon>Undibacterium</taxon>
    </lineage>
</organism>
<keyword evidence="2" id="KW-1185">Reference proteome</keyword>
<accession>A0A923HF80</accession>
<reference evidence="1" key="1">
    <citation type="submission" date="2020-08" db="EMBL/GenBank/DDBJ databases">
        <title>Novel species isolated from subtropical streams in China.</title>
        <authorList>
            <person name="Lu H."/>
        </authorList>
    </citation>
    <scope>NUCLEOTIDE SEQUENCE</scope>
    <source>
        <strain evidence="1">KACC 12607</strain>
    </source>
</reference>
<comment type="caution">
    <text evidence="1">The sequence shown here is derived from an EMBL/GenBank/DDBJ whole genome shotgun (WGS) entry which is preliminary data.</text>
</comment>
<dbReference type="EMBL" id="JACOFV010000001">
    <property type="protein sequence ID" value="MBC3860945.1"/>
    <property type="molecule type" value="Genomic_DNA"/>
</dbReference>
<name>A0A923HF80_9BURK</name>
<evidence type="ECO:0000313" key="2">
    <source>
        <dbReference type="Proteomes" id="UP000634011"/>
    </source>
</evidence>
<dbReference type="Proteomes" id="UP000634011">
    <property type="component" value="Unassembled WGS sequence"/>
</dbReference>